<proteinExistence type="predicted"/>
<organism evidence="1 2">
    <name type="scientific">Pyrenophora tritici-repentis (strain Pt-1C-BFP)</name>
    <name type="common">Wheat tan spot fungus</name>
    <name type="synonym">Drechslera tritici-repentis</name>
    <dbReference type="NCBI Taxonomy" id="426418"/>
    <lineage>
        <taxon>Eukaryota</taxon>
        <taxon>Fungi</taxon>
        <taxon>Dikarya</taxon>
        <taxon>Ascomycota</taxon>
        <taxon>Pezizomycotina</taxon>
        <taxon>Dothideomycetes</taxon>
        <taxon>Pleosporomycetidae</taxon>
        <taxon>Pleosporales</taxon>
        <taxon>Pleosporineae</taxon>
        <taxon>Pleosporaceae</taxon>
        <taxon>Pyrenophora</taxon>
    </lineage>
</organism>
<accession>B2VTJ1</accession>
<gene>
    <name evidence="1" type="ORF">PTRG_01955</name>
</gene>
<dbReference type="EMBL" id="DS231615">
    <property type="protein sequence ID" value="EDU41393.1"/>
    <property type="molecule type" value="Genomic_DNA"/>
</dbReference>
<dbReference type="KEGG" id="ptrr:6338525"/>
<evidence type="ECO:0000313" key="1">
    <source>
        <dbReference type="EMBL" id="EDU41393.1"/>
    </source>
</evidence>
<name>B2VTJ1_PYRTR</name>
<dbReference type="InParanoid" id="B2VTJ1"/>
<dbReference type="GeneID" id="6338525"/>
<protein>
    <submittedName>
        <fullName evidence="1">Uncharacterized protein</fullName>
    </submittedName>
</protein>
<reference evidence="2" key="1">
    <citation type="journal article" date="2013" name="G3 (Bethesda)">
        <title>Comparative genomics of a plant-pathogenic fungus, Pyrenophora tritici-repentis, reveals transduplication and the impact of repeat elements on pathogenicity and population divergence.</title>
        <authorList>
            <person name="Manning V.A."/>
            <person name="Pandelova I."/>
            <person name="Dhillon B."/>
            <person name="Wilhelm L.J."/>
            <person name="Goodwin S.B."/>
            <person name="Berlin A.M."/>
            <person name="Figueroa M."/>
            <person name="Freitag M."/>
            <person name="Hane J.K."/>
            <person name="Henrissat B."/>
            <person name="Holman W.H."/>
            <person name="Kodira C.D."/>
            <person name="Martin J."/>
            <person name="Oliver R.P."/>
            <person name="Robbertse B."/>
            <person name="Schackwitz W."/>
            <person name="Schwartz D.C."/>
            <person name="Spatafora J.W."/>
            <person name="Turgeon B.G."/>
            <person name="Yandava C."/>
            <person name="Young S."/>
            <person name="Zhou S."/>
            <person name="Zeng Q."/>
            <person name="Grigoriev I.V."/>
            <person name="Ma L.-J."/>
            <person name="Ciuffetti L.M."/>
        </authorList>
    </citation>
    <scope>NUCLEOTIDE SEQUENCE [LARGE SCALE GENOMIC DNA]</scope>
    <source>
        <strain evidence="2">Pt-1C-BFP</strain>
    </source>
</reference>
<dbReference type="OrthoDB" id="3695204at2759"/>
<sequence length="393" mass="43615">MVATENVLRLKDTIRLQSVELYKDNACTELYELQSQLTCIANDDNNFNSYRVTFRGVVAAKRSPQQIQREIDEMMGSEVSLEARADDEYLGPPKKYDISLANTSDVQIAAIPYNHPYIAASYWTVTHGLSYFSLLDLLVDISGQGVGGAGPWSQATCAASITVTAMSFIASTFSIYQGYRHRMATFRGRQVELGMRPGVARGLDGGDKTILLSHEEYMESVLHSYGVTGKHVGLHKRGENAHTEMPAYQFTGPDGNDFIYTIHGDDNGEVRHTLSFASDAKIVKREPGYEGVVVDGGLDIQACQRTGSNKQWSDIQKSGAYLYDFFYDDFTCLIDPNELLSGNYVSVDLMDDHGNSLITVGMSPFKSSTDEYNADERRACDNDPFHFSSSCVY</sequence>
<dbReference type="Proteomes" id="UP000001471">
    <property type="component" value="Unassembled WGS sequence"/>
</dbReference>
<dbReference type="HOGENOM" id="CLU_702359_0_0_1"/>
<dbReference type="RefSeq" id="XP_001932288.2">
    <property type="nucleotide sequence ID" value="XM_001932253.2"/>
</dbReference>
<dbReference type="AlphaFoldDB" id="B2VTJ1"/>
<evidence type="ECO:0000313" key="2">
    <source>
        <dbReference type="Proteomes" id="UP000001471"/>
    </source>
</evidence>